<protein>
    <recommendedName>
        <fullName evidence="4">Lipoprotein</fullName>
    </recommendedName>
</protein>
<evidence type="ECO:0000313" key="2">
    <source>
        <dbReference type="EMBL" id="QEL63555.1"/>
    </source>
</evidence>
<dbReference type="EMBL" id="CP022579">
    <property type="protein sequence ID" value="QEL63555.1"/>
    <property type="molecule type" value="Genomic_DNA"/>
</dbReference>
<name>A0A5C1E4D3_9RHOO</name>
<reference evidence="2 3" key="1">
    <citation type="submission" date="2017-07" db="EMBL/GenBank/DDBJ databases">
        <title>Complete genome sequence of Oryzomicrobium terrae TPP412.</title>
        <authorList>
            <person name="Chiu L.-W."/>
            <person name="Lo K.-J."/>
            <person name="Tsai Y.-M."/>
            <person name="Lin S.-S."/>
            <person name="Kuo C.-H."/>
            <person name="Liu C.-T."/>
        </authorList>
    </citation>
    <scope>NUCLEOTIDE SEQUENCE [LARGE SCALE GENOMIC DNA]</scope>
    <source>
        <strain evidence="2 3">TPP412</strain>
    </source>
</reference>
<dbReference type="Proteomes" id="UP000323671">
    <property type="component" value="Chromosome"/>
</dbReference>
<feature type="region of interest" description="Disordered" evidence="1">
    <location>
        <begin position="74"/>
        <end position="97"/>
    </location>
</feature>
<dbReference type="RefSeq" id="WP_054619811.1">
    <property type="nucleotide sequence ID" value="NZ_CP022579.1"/>
</dbReference>
<gene>
    <name evidence="2" type="ORF">OTERR_00790</name>
</gene>
<evidence type="ECO:0000313" key="3">
    <source>
        <dbReference type="Proteomes" id="UP000323671"/>
    </source>
</evidence>
<evidence type="ECO:0000256" key="1">
    <source>
        <dbReference type="SAM" id="MobiDB-lite"/>
    </source>
</evidence>
<accession>A0A5C1E4D3</accession>
<dbReference type="AlphaFoldDB" id="A0A5C1E4D3"/>
<feature type="compositionally biased region" description="Low complexity" evidence="1">
    <location>
        <begin position="88"/>
        <end position="97"/>
    </location>
</feature>
<evidence type="ECO:0008006" key="4">
    <source>
        <dbReference type="Google" id="ProtNLM"/>
    </source>
</evidence>
<dbReference type="KEGG" id="otr:OTERR_00790"/>
<sequence length="97" mass="10076">MSTLRHTPKAIGGGLLLALLLGGCSNTPYWDAHFGEAVELAKAQQILNPDAGKNPDPVAGIDGRAAREGIEAYQKSFRTPETPASPFSIGISGSSGR</sequence>
<keyword evidence="3" id="KW-1185">Reference proteome</keyword>
<proteinExistence type="predicted"/>
<dbReference type="PROSITE" id="PS51257">
    <property type="entry name" value="PROKAR_LIPOPROTEIN"/>
    <property type="match status" value="1"/>
</dbReference>
<organism evidence="2 3">
    <name type="scientific">Oryzomicrobium terrae</name>
    <dbReference type="NCBI Taxonomy" id="1735038"/>
    <lineage>
        <taxon>Bacteria</taxon>
        <taxon>Pseudomonadati</taxon>
        <taxon>Pseudomonadota</taxon>
        <taxon>Betaproteobacteria</taxon>
        <taxon>Rhodocyclales</taxon>
        <taxon>Rhodocyclaceae</taxon>
        <taxon>Oryzomicrobium</taxon>
    </lineage>
</organism>